<protein>
    <submittedName>
        <fullName evidence="1">Uncharacterized protein</fullName>
    </submittedName>
</protein>
<keyword evidence="2" id="KW-1185">Reference proteome</keyword>
<organism evidence="1 2">
    <name type="scientific">Mycoplasma miroungigenitalium</name>
    <dbReference type="NCBI Taxonomy" id="754515"/>
    <lineage>
        <taxon>Bacteria</taxon>
        <taxon>Bacillati</taxon>
        <taxon>Mycoplasmatota</taxon>
        <taxon>Mollicutes</taxon>
        <taxon>Mycoplasmataceae</taxon>
        <taxon>Mycoplasma</taxon>
    </lineage>
</organism>
<dbReference type="Proteomes" id="UP000500686">
    <property type="component" value="Chromosome"/>
</dbReference>
<evidence type="ECO:0000313" key="1">
    <source>
        <dbReference type="EMBL" id="QJR43732.1"/>
    </source>
</evidence>
<dbReference type="EMBL" id="CP053096">
    <property type="protein sequence ID" value="QJR43732.1"/>
    <property type="molecule type" value="Genomic_DNA"/>
</dbReference>
<dbReference type="RefSeq" id="WP_171111794.1">
    <property type="nucleotide sequence ID" value="NZ_CP053096.1"/>
</dbReference>
<gene>
    <name evidence="1" type="ORF">HLA87_03005</name>
</gene>
<proteinExistence type="predicted"/>
<name>A0A6M4JFB0_9MOLU</name>
<accession>A0A6M4JFB0</accession>
<dbReference type="AlphaFoldDB" id="A0A6M4JFB0"/>
<dbReference type="KEGG" id="mmir:HLA87_03005"/>
<reference evidence="1 2" key="1">
    <citation type="submission" date="2020-05" db="EMBL/GenBank/DDBJ databases">
        <title>Novel Mycoplasma species detected in Mirounga angustirostris (northern elephant seal) from the USA.</title>
        <authorList>
            <person name="Volokhov D.V."/>
        </authorList>
    </citation>
    <scope>NUCLEOTIDE SEQUENCE [LARGE SCALE GENOMIC DNA]</scope>
    <source>
        <strain evidence="1 2">Mirounga ES2806-GEN</strain>
    </source>
</reference>
<evidence type="ECO:0000313" key="2">
    <source>
        <dbReference type="Proteomes" id="UP000500686"/>
    </source>
</evidence>
<sequence length="83" mass="9771">MSKYAEIVNKLNKNIQNGNIVFNECYLSKDRNNKIIVDWKDKVNTSEIKDLKENINAISLLDKSELKEFLNGNYKILDNKKMY</sequence>